<evidence type="ECO:0000313" key="2">
    <source>
        <dbReference type="Proteomes" id="UP000271650"/>
    </source>
</evidence>
<dbReference type="EMBL" id="CP127527">
    <property type="protein sequence ID" value="XRI75890.1"/>
    <property type="molecule type" value="Genomic_DNA"/>
</dbReference>
<proteinExistence type="predicted"/>
<organism evidence="1 2">
    <name type="scientific">Acidithiobacillus sulfuriphilus</name>
    <dbReference type="NCBI Taxonomy" id="1867749"/>
    <lineage>
        <taxon>Bacteria</taxon>
        <taxon>Pseudomonadati</taxon>
        <taxon>Pseudomonadota</taxon>
        <taxon>Acidithiobacillia</taxon>
        <taxon>Acidithiobacillales</taxon>
        <taxon>Acidithiobacillaceae</taxon>
        <taxon>Acidithiobacillus</taxon>
    </lineage>
</organism>
<dbReference type="Proteomes" id="UP000271650">
    <property type="component" value="Chromosome"/>
</dbReference>
<accession>A0ACD5HMI2</accession>
<gene>
    <name evidence="1" type="ORF">EC580_007845</name>
</gene>
<reference evidence="1 2" key="1">
    <citation type="journal article" date="2019" name="Int. J. Syst. Evol. Microbiol.">
        <title>Acidithiobacillus sulfuriphilus sp. nov.: an extremely acidophilic sulfur-oxidizing chemolithotroph isolated from a neutral pH environment.</title>
        <authorList>
            <person name="Falagan C."/>
            <person name="Moya-Beltran A."/>
            <person name="Castro M."/>
            <person name="Quatrini R."/>
            <person name="Johnson D.B."/>
        </authorList>
    </citation>
    <scope>NUCLEOTIDE SEQUENCE [LARGE SCALE GENOMIC DNA]</scope>
    <source>
        <strain evidence="1 2">CJ-2</strain>
    </source>
</reference>
<keyword evidence="2" id="KW-1185">Reference proteome</keyword>
<name>A0ACD5HMI2_9PROT</name>
<sequence>MTSLKPSYTPRWLQRLWIAFVLLNVLAWGFLAFYNGQRAYAQEAGHLRLLSASLARMTAQTLDGLRDSFALIAQEMAHGRKHGVLNQPMQPNAILQTQPTLGYLAVVSASGRIVAAAGRGDWLPQGPSAARLRREIGICLEQKAFHIGPPISGAVPKSWAVPLCHPVPAAAGGGAILALLPLEDGIFPSWKGLPLPSHTALFLLRDDGYLESRFPSPTLTALDQRQSGIAAQYLQAHSGLSSGTYTGISKAVGEWRMGSMARVAGYSLVAGASIPRATLFALWTRSMLEPTAGIAFLLFFSFFGYRFLLGEAKERELAQQQARQEVWEAKERAEVTLASIGDAVITTDALGRVMGLNPVAESLLGYSLSEVEGRDLEEIFPILNEQTRAPVPNPVRRVLQEGRVVGLANHTVLVSRDGREYAIEDSAAPIRCPNGEILGVILVFHDVTEKRRLMTDLAHQATHDVLTGLPNRTLFMDRLGQFRSQSRRHERLLAVGILDLDGFKQVNDRLGHDYGDRLLQEVARRMLDTLRSGDTVGRMGGDEFGILLPDVVDLEQIEGVSQRLLEALRLPVTIMENTAIISGSLGWTVYPSDEGNPQTLLRHADLALYAAKDGGRNRYAFFAGSMDEQQRQEMEIYAMTENALAERRLILFYQPVVELHNGVIGVEALIRMEHPKRGILLPAAFASSLDHPRLARRIGCLVLDQALDQGAIWHRQGLTLRIAVNISARHLLDDAFLTDLQEALARYPDMPHEALEVEVTESAPMLDFRRARETLLACNQLGVRVALDDFGTGSASLTYLQKLPAQTIKVDQSFVRDIINDPRDFAIVAGVVTTARMLGLEVIAEGVETVEHAHLLTTLECHALQGYAIAKPMPASAFSGWLKDYKPLVKKDNDISPPFQHFREDITSGGFFTAHNLRIRQFLAALGGKAEFPAHVFEPGAESHCHLGVWLQRFKQKTQIPASIHTHHHRLHALARTAKTQFDAGNMDAARQTGVQLAQKNEALMQALSQWGEDRK</sequence>
<evidence type="ECO:0000313" key="1">
    <source>
        <dbReference type="EMBL" id="XRI75890.1"/>
    </source>
</evidence>
<protein>
    <submittedName>
        <fullName evidence="1">EAL domain-containing protein</fullName>
    </submittedName>
</protein>